<keyword evidence="2" id="KW-0472">Membrane</keyword>
<keyword evidence="4" id="KW-1185">Reference proteome</keyword>
<gene>
    <name evidence="3" type="primary">Acey_s0007.g3550</name>
    <name evidence="3" type="ORF">Y032_0007g3550</name>
</gene>
<dbReference type="PANTHER" id="PTHR47518">
    <property type="entry name" value="SERPENTINE RECEPTOR CLASS EPSILON-13-RELATED"/>
    <property type="match status" value="1"/>
</dbReference>
<dbReference type="Pfam" id="PF03125">
    <property type="entry name" value="Sre"/>
    <property type="match status" value="1"/>
</dbReference>
<keyword evidence="2" id="KW-0812">Transmembrane</keyword>
<keyword evidence="2" id="KW-1133">Transmembrane helix</keyword>
<evidence type="ECO:0000313" key="3">
    <source>
        <dbReference type="EMBL" id="EYC29031.1"/>
    </source>
</evidence>
<sequence>MEAEQDLLNNTSTRNWSNTSVLDGWNYVLFSLESIINIAYVFIVNAVFYICISQKNLHVNFRVALFIAAFGNLVGALHRLILVAARICCIAQLDTPLVHDLVLLQVVGVYLWLFGWIFVIIERAVATVFTGSYERKCAGYTIPAILCGIVITLSSVSACVSRFRLIDNFDLFAMFVQIAGVVICLLALIAIILYNKTVYQARHDTMMQLRNRYQLDENIRGSRYLIPVAANNVLTKAAGAPHIVVPVCERLPTFGRRHTLVTLLYPWLRTSPLSRASGASVQSLNLTIPVSIILLTSQSSSLTNQRISIHIHTHLQTHRAVYVLLMAYSIYFTDIPIGHDTTHLSHAYDLLFAYERIFFVLALTIRSEKFDHFLKRKKRITNAIHNQETAVSSHFTNLKTLWA</sequence>
<dbReference type="PANTHER" id="PTHR47518:SF11">
    <property type="entry name" value="SERPENTINE RECEPTOR, CLASS E (EPSILON)-RELATED"/>
    <property type="match status" value="1"/>
</dbReference>
<feature type="transmembrane region" description="Helical" evidence="2">
    <location>
        <begin position="142"/>
        <end position="165"/>
    </location>
</feature>
<dbReference type="EMBL" id="JARK01001343">
    <property type="protein sequence ID" value="EYC29031.1"/>
    <property type="molecule type" value="Genomic_DNA"/>
</dbReference>
<feature type="transmembrane region" description="Helical" evidence="2">
    <location>
        <begin position="27"/>
        <end position="51"/>
    </location>
</feature>
<dbReference type="InterPro" id="IPR052854">
    <property type="entry name" value="Serpentine_rcpt_epsilon"/>
</dbReference>
<comment type="similarity">
    <text evidence="1">Belongs to the nematode receptor-like protein sre family.</text>
</comment>
<organism evidence="3 4">
    <name type="scientific">Ancylostoma ceylanicum</name>
    <dbReference type="NCBI Taxonomy" id="53326"/>
    <lineage>
        <taxon>Eukaryota</taxon>
        <taxon>Metazoa</taxon>
        <taxon>Ecdysozoa</taxon>
        <taxon>Nematoda</taxon>
        <taxon>Chromadorea</taxon>
        <taxon>Rhabditida</taxon>
        <taxon>Rhabditina</taxon>
        <taxon>Rhabditomorpha</taxon>
        <taxon>Strongyloidea</taxon>
        <taxon>Ancylostomatidae</taxon>
        <taxon>Ancylostomatinae</taxon>
        <taxon>Ancylostoma</taxon>
    </lineage>
</organism>
<evidence type="ECO:0000313" key="4">
    <source>
        <dbReference type="Proteomes" id="UP000024635"/>
    </source>
</evidence>
<reference evidence="4" key="1">
    <citation type="journal article" date="2015" name="Nat. Genet.">
        <title>The genome and transcriptome of the zoonotic hookworm Ancylostoma ceylanicum identify infection-specific gene families.</title>
        <authorList>
            <person name="Schwarz E.M."/>
            <person name="Hu Y."/>
            <person name="Antoshechkin I."/>
            <person name="Miller M.M."/>
            <person name="Sternberg P.W."/>
            <person name="Aroian R.V."/>
        </authorList>
    </citation>
    <scope>NUCLEOTIDE SEQUENCE</scope>
    <source>
        <strain evidence="4">HY135</strain>
    </source>
</reference>
<protein>
    <recommendedName>
        <fullName evidence="5">7TM GPCR serpentine receptor class x (Srx) domain-containing protein</fullName>
    </recommendedName>
</protein>
<proteinExistence type="inferred from homology"/>
<dbReference type="GO" id="GO:0016020">
    <property type="term" value="C:membrane"/>
    <property type="evidence" value="ECO:0007669"/>
    <property type="project" value="InterPro"/>
</dbReference>
<evidence type="ECO:0008006" key="5">
    <source>
        <dbReference type="Google" id="ProtNLM"/>
    </source>
</evidence>
<accession>A0A016VP25</accession>
<dbReference type="AlphaFoldDB" id="A0A016VP25"/>
<name>A0A016VP25_9BILA</name>
<comment type="caution">
    <text evidence="3">The sequence shown here is derived from an EMBL/GenBank/DDBJ whole genome shotgun (WGS) entry which is preliminary data.</text>
</comment>
<dbReference type="InterPro" id="IPR004151">
    <property type="entry name" value="7TM_GPCR_serpentine_rcpt_Sre"/>
</dbReference>
<evidence type="ECO:0000256" key="1">
    <source>
        <dbReference type="ARBA" id="ARBA00006803"/>
    </source>
</evidence>
<evidence type="ECO:0000256" key="2">
    <source>
        <dbReference type="SAM" id="Phobius"/>
    </source>
</evidence>
<feature type="transmembrane region" description="Helical" evidence="2">
    <location>
        <begin position="63"/>
        <end position="82"/>
    </location>
</feature>
<dbReference type="Proteomes" id="UP000024635">
    <property type="component" value="Unassembled WGS sequence"/>
</dbReference>
<feature type="transmembrane region" description="Helical" evidence="2">
    <location>
        <begin position="102"/>
        <end position="121"/>
    </location>
</feature>
<dbReference type="GO" id="GO:0007606">
    <property type="term" value="P:sensory perception of chemical stimulus"/>
    <property type="evidence" value="ECO:0007669"/>
    <property type="project" value="InterPro"/>
</dbReference>
<feature type="transmembrane region" description="Helical" evidence="2">
    <location>
        <begin position="171"/>
        <end position="194"/>
    </location>
</feature>